<dbReference type="InterPro" id="IPR036034">
    <property type="entry name" value="PDZ_sf"/>
</dbReference>
<keyword evidence="4" id="KW-0472">Membrane</keyword>
<dbReference type="InterPro" id="IPR051342">
    <property type="entry name" value="PDZ_scaffold"/>
</dbReference>
<dbReference type="PROSITE" id="PS50106">
    <property type="entry name" value="PDZ"/>
    <property type="match status" value="3"/>
</dbReference>
<keyword evidence="3" id="KW-0677">Repeat</keyword>
<feature type="domain" description="PDZ" evidence="7">
    <location>
        <begin position="347"/>
        <end position="436"/>
    </location>
</feature>
<feature type="compositionally biased region" description="Basic and acidic residues" evidence="6">
    <location>
        <begin position="1333"/>
        <end position="1348"/>
    </location>
</feature>
<name>A0ABD0SCS5_LOXSC</name>
<proteinExistence type="predicted"/>
<evidence type="ECO:0000256" key="6">
    <source>
        <dbReference type="SAM" id="MobiDB-lite"/>
    </source>
</evidence>
<accession>A0ABD0SCS5</accession>
<feature type="compositionally biased region" description="Basic and acidic residues" evidence="6">
    <location>
        <begin position="737"/>
        <end position="754"/>
    </location>
</feature>
<keyword evidence="2" id="KW-0597">Phosphoprotein</keyword>
<keyword evidence="5" id="KW-0175">Coiled coil</keyword>
<evidence type="ECO:0000256" key="3">
    <source>
        <dbReference type="ARBA" id="ARBA00022737"/>
    </source>
</evidence>
<feature type="compositionally biased region" description="Polar residues" evidence="6">
    <location>
        <begin position="755"/>
        <end position="765"/>
    </location>
</feature>
<dbReference type="GO" id="GO:0016020">
    <property type="term" value="C:membrane"/>
    <property type="evidence" value="ECO:0007669"/>
    <property type="project" value="UniProtKB-SubCell"/>
</dbReference>
<sequence length="1406" mass="155052">MQVFGEWAQVEVVELVNDGSGLAFGIVGGRSSGVLVKSVLPGGVADRSLGASQAPVVPSRLLADPVELERRLAEAGHDGFGSLCEDSTPPSPPPTFIEERLHHRPVASIVAVVPRGALTPAPRPPPLIIAPVEPKPQPLRLPLDMAVRGSGEPESLSYQVELSKDSALGLGITVAGYVCEQDNPYIKKLLFSSVKLYFISSQVDGVSLHGVTNHRAVALLRDAKGPVVRLKALRYLRGAGFEKLQKALAAQDGRRSPLAPPSPSVTSLAKYSFSVYDESTVIEVEPESEIQPHLPSPTSPSEEAEIVIGRDDETPEREARRIQDKWRDILKNEHDWPGHQHHYDIIVGTIMKEKDSGLGISLEGTVRVVAGKEVQARHYIRAIAPNGPVAKLGLHKVGDELLEVNGWRVLGAHHVEVVTRLRAVISPVVLVCVRKQEKHVLDKNEAGIARNQILGGSLQDLLAPPQRLIKAKSESSVASLCSATTVMSAGHDHDEFCTDDLERNRSRSLEPLSGLAMWSDHIDYIQLQKEDRGLGFSILDYLDPSEPGSSVIVVRSVVAGGAAAADGRLAPGDRLISVNGLDVSRSPLATAVSAIKSAPKGIVTIGIAKPLPCSTVVGGEKANGHSMQSSQECINSLASDDHTGMDSFHECLQEYGEGLEVVQICLEPEEASIKDEELSALGDLSLEDCKKDAKKDSKEKVNGISEFKSSKSDESLDDPDDDMTITEDDVLTAPRELNLRSKSADRKENGERSLSKQQSKDISTSDEMVFAVTPTGLERISFDKYWKECDDNKVEKKRLEEVKSDESWKECINSPNEDPISFYDATTRISVQEETNSLLYIDHEVDGYETCLDDDSSAKCTLKNARKNSSDQHIKEKSKHDKIAARNKDNDVSAKKTFEQNTANAVDEVTYTRPYVQEHIIKQMKSLRIEPLNINITQKKLKKKSPTKPSKHERKCIEYYNDQDECLKEIRQQKLKEEEKKCKEEQKKLLDNNKAVMEKKLQLKKKDPSEESTDLENSYVPGCHKCFLENYAYAIKKAYMAEANSCKYCEVIRDMLEVPRGLSDRRMSAPALVNLESPVSETDDEDYLMVPVSQNRRKSAGPLKFLVPSRRGSYIPSSAMTVTVSPERRGSLAAQRWGPPRRVTVRRSPGAPLGVSIVGGKVDIISNREGEDGEEKAIFGIFIKNVVPESPAGNCGELQTGDRILEVDGVCVRSAQHERAVQLIKAAGEKVTLTVQSLIAWNTDSSDVDASPPAVSPARSVKKSPCPTPIAELKTPRHEIKITVSEPDLENEKEIDAITEKESERETTSEEQPPPKPVYSDSESSDDEEDERELQGRTYSDKGVEIDRASAGAIKRSKEEKEADPEEEDDFGYTTSEWKDTLFTLINFSFYIFHVYLYACLVEHNR</sequence>
<evidence type="ECO:0000256" key="4">
    <source>
        <dbReference type="ARBA" id="ARBA00023136"/>
    </source>
</evidence>
<feature type="region of interest" description="Disordered" evidence="6">
    <location>
        <begin position="1244"/>
        <end position="1372"/>
    </location>
</feature>
<reference evidence="8 9" key="1">
    <citation type="submission" date="2024-06" db="EMBL/GenBank/DDBJ databases">
        <title>A chromosome-level genome assembly of beet webworm, Loxostege sticticalis.</title>
        <authorList>
            <person name="Zhang Y."/>
        </authorList>
    </citation>
    <scope>NUCLEOTIDE SEQUENCE [LARGE SCALE GENOMIC DNA]</scope>
    <source>
        <strain evidence="8">AQ028</strain>
        <tissue evidence="8">Male pupae</tissue>
    </source>
</reference>
<comment type="subcellular location">
    <subcellularLocation>
        <location evidence="1">Membrane</location>
    </subcellularLocation>
</comment>
<comment type="caution">
    <text evidence="8">The sequence shown here is derived from an EMBL/GenBank/DDBJ whole genome shotgun (WGS) entry which is preliminary data.</text>
</comment>
<dbReference type="FunFam" id="2.30.42.10:FF:000070">
    <property type="entry name" value="Multiple PDZ domain protein"/>
    <property type="match status" value="1"/>
</dbReference>
<dbReference type="Proteomes" id="UP001549921">
    <property type="component" value="Unassembled WGS sequence"/>
</dbReference>
<protein>
    <recommendedName>
        <fullName evidence="7">PDZ domain-containing protein</fullName>
    </recommendedName>
</protein>
<dbReference type="Gene3D" id="2.30.42.10">
    <property type="match status" value="4"/>
</dbReference>
<dbReference type="Pfam" id="PF00595">
    <property type="entry name" value="PDZ"/>
    <property type="match status" value="3"/>
</dbReference>
<evidence type="ECO:0000256" key="2">
    <source>
        <dbReference type="ARBA" id="ARBA00022553"/>
    </source>
</evidence>
<feature type="region of interest" description="Disordered" evidence="6">
    <location>
        <begin position="868"/>
        <end position="891"/>
    </location>
</feature>
<dbReference type="PANTHER" id="PTHR19964">
    <property type="entry name" value="MULTIPLE PDZ DOMAIN PROTEIN"/>
    <property type="match status" value="1"/>
</dbReference>
<dbReference type="PANTHER" id="PTHR19964:SF93">
    <property type="entry name" value="INACTIVATION-NO-AFTER-POTENTIAL D PROTEIN"/>
    <property type="match status" value="1"/>
</dbReference>
<evidence type="ECO:0000259" key="7">
    <source>
        <dbReference type="PROSITE" id="PS50106"/>
    </source>
</evidence>
<gene>
    <name evidence="8" type="ORF">ABMA28_010393</name>
</gene>
<feature type="compositionally biased region" description="Acidic residues" evidence="6">
    <location>
        <begin position="1362"/>
        <end position="1371"/>
    </location>
</feature>
<dbReference type="InterPro" id="IPR001478">
    <property type="entry name" value="PDZ"/>
</dbReference>
<evidence type="ECO:0000256" key="1">
    <source>
        <dbReference type="ARBA" id="ARBA00004370"/>
    </source>
</evidence>
<organism evidence="8 9">
    <name type="scientific">Loxostege sticticalis</name>
    <name type="common">Beet webworm moth</name>
    <dbReference type="NCBI Taxonomy" id="481309"/>
    <lineage>
        <taxon>Eukaryota</taxon>
        <taxon>Metazoa</taxon>
        <taxon>Ecdysozoa</taxon>
        <taxon>Arthropoda</taxon>
        <taxon>Hexapoda</taxon>
        <taxon>Insecta</taxon>
        <taxon>Pterygota</taxon>
        <taxon>Neoptera</taxon>
        <taxon>Endopterygota</taxon>
        <taxon>Lepidoptera</taxon>
        <taxon>Glossata</taxon>
        <taxon>Ditrysia</taxon>
        <taxon>Pyraloidea</taxon>
        <taxon>Crambidae</taxon>
        <taxon>Pyraustinae</taxon>
        <taxon>Loxostege</taxon>
    </lineage>
</organism>
<feature type="compositionally biased region" description="Acidic residues" evidence="6">
    <location>
        <begin position="1323"/>
        <end position="1332"/>
    </location>
</feature>
<dbReference type="SMART" id="SM00228">
    <property type="entry name" value="PDZ"/>
    <property type="match status" value="3"/>
</dbReference>
<feature type="region of interest" description="Disordered" evidence="6">
    <location>
        <begin position="700"/>
        <end position="765"/>
    </location>
</feature>
<dbReference type="CDD" id="cd06671">
    <property type="entry name" value="PDZ7_MUPP1-PD6_PATJ-like"/>
    <property type="match status" value="1"/>
</dbReference>
<feature type="compositionally biased region" description="Basic and acidic residues" evidence="6">
    <location>
        <begin position="1290"/>
        <end position="1308"/>
    </location>
</feature>
<evidence type="ECO:0000313" key="9">
    <source>
        <dbReference type="Proteomes" id="UP001549921"/>
    </source>
</evidence>
<feature type="coiled-coil region" evidence="5">
    <location>
        <begin position="968"/>
        <end position="1000"/>
    </location>
</feature>
<feature type="domain" description="PDZ" evidence="7">
    <location>
        <begin position="1142"/>
        <end position="1239"/>
    </location>
</feature>
<dbReference type="SUPFAM" id="SSF50156">
    <property type="entry name" value="PDZ domain-like"/>
    <property type="match status" value="5"/>
</dbReference>
<evidence type="ECO:0000313" key="8">
    <source>
        <dbReference type="EMBL" id="KAL0811133.1"/>
    </source>
</evidence>
<feature type="domain" description="PDZ" evidence="7">
    <location>
        <begin position="524"/>
        <end position="602"/>
    </location>
</feature>
<dbReference type="EMBL" id="JBEDNZ010000025">
    <property type="protein sequence ID" value="KAL0811133.1"/>
    <property type="molecule type" value="Genomic_DNA"/>
</dbReference>
<evidence type="ECO:0000256" key="5">
    <source>
        <dbReference type="SAM" id="Coils"/>
    </source>
</evidence>
<feature type="compositionally biased region" description="Acidic residues" evidence="6">
    <location>
        <begin position="715"/>
        <end position="730"/>
    </location>
</feature>